<dbReference type="InterPro" id="IPR036855">
    <property type="entry name" value="Znf_CCCH_sf"/>
</dbReference>
<feature type="region of interest" description="Disordered" evidence="7">
    <location>
        <begin position="343"/>
        <end position="375"/>
    </location>
</feature>
<feature type="region of interest" description="Disordered" evidence="7">
    <location>
        <begin position="518"/>
        <end position="670"/>
    </location>
</feature>
<evidence type="ECO:0000256" key="6">
    <source>
        <dbReference type="PROSITE-ProRule" id="PRU00723"/>
    </source>
</evidence>
<feature type="compositionally biased region" description="Low complexity" evidence="7">
    <location>
        <begin position="343"/>
        <end position="370"/>
    </location>
</feature>
<sequence length="905" mass="98454">MFTFQIFDEVFDFDPGCSYDEIAVRKIESNRKKLEGLFMDTLLKNFEIRRPVKYYPPKSNSDLRNLHKVIIDSAGQDHHKLSALYYILLDFDAPTGRRDYSTTFEQKSFLPHSYQIYMKGLWHLDNLDFELALQYLTHPSLIPSFADEILEALVLHSSDDLAIPLAYYHTVQPALTSSRATESLFSAIARTSVTEAFYFSRGQSQYMQRHMFEQLIAAVLKNSPPETIADRSVELVNLPLSPEEEAWFEDYLLRGEGRAIRKARDTIMMRRIGTGKFSETLSLKGIGSRSIGGLDWERLSAAVKEGLGPRIDIKTMAVCRFWQQGNCRNGADCRFEHSDQNANSNRNGFNNRYAPLQNQPSNQSNSKNFNTQRGGNEAHIPFSLDKATIKQDLTADRPQWILSAYGPGRHAPEQLFGGPAREQSFEEMRLLHYIAVASGNAQPAIQDAERLWQEADQQIQTALNDIDGAINYIVASDNKHPNRNDICQQGTSTDQTPWVQRSDHPPVNNAFGAASQTTTSAFGQPSTQNGSAFGQPSTQNGSAFGQPSAQNGSAFGQPTNQNGTAFGQPSSQNPGAFGGPSQGFGVASQIGASGGFGQPSALGQNPSAFGSTFGQPSQLEQRAGAGAFGNPSVLGQKPSPFGAPSNGAMNSGQASFSNFGGTSNAFAQPNPNPLVNPMGGAFGSNPLPPGIQQSQVNPITQNNNPLAPVNSFSQPTPPNPFGSNSGSTQAFGAPSPAPNNPFGAPSSQPMNAMQNQFTAPATQTQHFGNQQGASNLHMTAGAPPARHGSNMNTFSPNFRPPPNDNIVPHPPAESYIRTRGDRLESFNGLPVVYKDGEPGTSVNGKWHKIWCAKGYAGPNKTTEIENVAFDEPTTAAYLQARRTGAFPGGVMPLMPPKREWCLFNF</sequence>
<evidence type="ECO:0000259" key="8">
    <source>
        <dbReference type="PROSITE" id="PS50103"/>
    </source>
</evidence>
<feature type="compositionally biased region" description="Polar residues" evidence="7">
    <location>
        <begin position="518"/>
        <end position="574"/>
    </location>
</feature>
<dbReference type="InterPro" id="IPR000571">
    <property type="entry name" value="Znf_CCCH"/>
</dbReference>
<name>A0A4S8QJY6_9HELO</name>
<gene>
    <name evidence="9" type="ORF">BGAL_0522g00040</name>
</gene>
<dbReference type="Pfam" id="PF18044">
    <property type="entry name" value="zf-CCCH_4"/>
    <property type="match status" value="1"/>
</dbReference>
<dbReference type="Gene3D" id="4.10.1000.10">
    <property type="entry name" value="Zinc finger, CCCH-type"/>
    <property type="match status" value="1"/>
</dbReference>
<dbReference type="GO" id="GO:0008270">
    <property type="term" value="F:zinc ion binding"/>
    <property type="evidence" value="ECO:0007669"/>
    <property type="project" value="UniProtKB-KW"/>
</dbReference>
<evidence type="ECO:0000313" key="9">
    <source>
        <dbReference type="EMBL" id="THV45163.1"/>
    </source>
</evidence>
<feature type="compositionally biased region" description="Polar residues" evidence="7">
    <location>
        <begin position="647"/>
        <end position="669"/>
    </location>
</feature>
<dbReference type="GO" id="GO:0005634">
    <property type="term" value="C:nucleus"/>
    <property type="evidence" value="ECO:0007669"/>
    <property type="project" value="UniProtKB-SubCell"/>
</dbReference>
<dbReference type="SMART" id="SM00356">
    <property type="entry name" value="ZnF_C3H1"/>
    <property type="match status" value="1"/>
</dbReference>
<reference evidence="9 10" key="1">
    <citation type="submission" date="2017-12" db="EMBL/GenBank/DDBJ databases">
        <title>Comparative genomics of Botrytis spp.</title>
        <authorList>
            <person name="Valero-Jimenez C.A."/>
            <person name="Tapia P."/>
            <person name="Veloso J."/>
            <person name="Silva-Moreno E."/>
            <person name="Staats M."/>
            <person name="Valdes J.H."/>
            <person name="Van Kan J.A.L."/>
        </authorList>
    </citation>
    <scope>NUCLEOTIDE SEQUENCE [LARGE SCALE GENOMIC DNA]</scope>
    <source>
        <strain evidence="9 10">MUCL435</strain>
    </source>
</reference>
<dbReference type="OrthoDB" id="20729at2759"/>
<accession>A0A4S8QJY6</accession>
<feature type="compositionally biased region" description="Polar residues" evidence="7">
    <location>
        <begin position="691"/>
        <end position="714"/>
    </location>
</feature>
<dbReference type="InterPro" id="IPR041367">
    <property type="entry name" value="Znf-CCCH_4"/>
</dbReference>
<feature type="region of interest" description="Disordered" evidence="7">
    <location>
        <begin position="683"/>
        <end position="752"/>
    </location>
</feature>
<dbReference type="SUPFAM" id="SSF90229">
    <property type="entry name" value="CCCH zinc finger"/>
    <property type="match status" value="1"/>
</dbReference>
<organism evidence="9 10">
    <name type="scientific">Botrytis galanthina</name>
    <dbReference type="NCBI Taxonomy" id="278940"/>
    <lineage>
        <taxon>Eukaryota</taxon>
        <taxon>Fungi</taxon>
        <taxon>Dikarya</taxon>
        <taxon>Ascomycota</taxon>
        <taxon>Pezizomycotina</taxon>
        <taxon>Leotiomycetes</taxon>
        <taxon>Helotiales</taxon>
        <taxon>Sclerotiniaceae</taxon>
        <taxon>Botrytis</taxon>
    </lineage>
</organism>
<evidence type="ECO:0000256" key="4">
    <source>
        <dbReference type="ARBA" id="ARBA00022833"/>
    </source>
</evidence>
<feature type="compositionally biased region" description="Polar residues" evidence="7">
    <location>
        <begin position="601"/>
        <end position="620"/>
    </location>
</feature>
<keyword evidence="4 6" id="KW-0862">Zinc</keyword>
<evidence type="ECO:0000256" key="5">
    <source>
        <dbReference type="ARBA" id="ARBA00023242"/>
    </source>
</evidence>
<keyword evidence="10" id="KW-1185">Reference proteome</keyword>
<feature type="zinc finger region" description="C3H1-type" evidence="6">
    <location>
        <begin position="313"/>
        <end position="340"/>
    </location>
</feature>
<protein>
    <recommendedName>
        <fullName evidence="8">C3H1-type domain-containing protein</fullName>
    </recommendedName>
</protein>
<dbReference type="Proteomes" id="UP000308671">
    <property type="component" value="Unassembled WGS sequence"/>
</dbReference>
<feature type="compositionally biased region" description="Polar residues" evidence="7">
    <location>
        <begin position="721"/>
        <end position="730"/>
    </location>
</feature>
<proteinExistence type="predicted"/>
<evidence type="ECO:0000256" key="3">
    <source>
        <dbReference type="ARBA" id="ARBA00022771"/>
    </source>
</evidence>
<evidence type="ECO:0000256" key="1">
    <source>
        <dbReference type="ARBA" id="ARBA00004123"/>
    </source>
</evidence>
<dbReference type="Pfam" id="PF13934">
    <property type="entry name" value="ELYS"/>
    <property type="match status" value="1"/>
</dbReference>
<keyword evidence="2 6" id="KW-0479">Metal-binding</keyword>
<evidence type="ECO:0000256" key="7">
    <source>
        <dbReference type="SAM" id="MobiDB-lite"/>
    </source>
</evidence>
<dbReference type="EMBL" id="PQXL01000521">
    <property type="protein sequence ID" value="THV45163.1"/>
    <property type="molecule type" value="Genomic_DNA"/>
</dbReference>
<keyword evidence="3 6" id="KW-0863">Zinc-finger</keyword>
<comment type="caution">
    <text evidence="9">The sequence shown here is derived from an EMBL/GenBank/DDBJ whole genome shotgun (WGS) entry which is preliminary data.</text>
</comment>
<dbReference type="PANTHER" id="PTHR21099">
    <property type="entry name" value="RAD201"/>
    <property type="match status" value="1"/>
</dbReference>
<evidence type="ECO:0000256" key="2">
    <source>
        <dbReference type="ARBA" id="ARBA00022723"/>
    </source>
</evidence>
<dbReference type="InterPro" id="IPR025151">
    <property type="entry name" value="ELYS_dom"/>
</dbReference>
<keyword evidence="5" id="KW-0539">Nucleus</keyword>
<dbReference type="PANTHER" id="PTHR21099:SF2">
    <property type="entry name" value="SI:CH211-113E8.11"/>
    <property type="match status" value="1"/>
</dbReference>
<feature type="region of interest" description="Disordered" evidence="7">
    <location>
        <begin position="773"/>
        <end position="792"/>
    </location>
</feature>
<dbReference type="CDD" id="cd23954">
    <property type="entry name" value="AMO1_CTD"/>
    <property type="match status" value="1"/>
</dbReference>
<evidence type="ECO:0000313" key="10">
    <source>
        <dbReference type="Proteomes" id="UP000308671"/>
    </source>
</evidence>
<dbReference type="AlphaFoldDB" id="A0A4S8QJY6"/>
<comment type="subcellular location">
    <subcellularLocation>
        <location evidence="1">Nucleus</location>
    </subcellularLocation>
</comment>
<dbReference type="PROSITE" id="PS50103">
    <property type="entry name" value="ZF_C3H1"/>
    <property type="match status" value="1"/>
</dbReference>
<feature type="domain" description="C3H1-type" evidence="8">
    <location>
        <begin position="313"/>
        <end position="340"/>
    </location>
</feature>